<protein>
    <submittedName>
        <fullName evidence="1">Uncharacterized protein</fullName>
    </submittedName>
</protein>
<evidence type="ECO:0000313" key="1">
    <source>
        <dbReference type="EMBL" id="ETI31585.1"/>
    </source>
</evidence>
<proteinExistence type="predicted"/>
<gene>
    <name evidence="1" type="ORF">F443_21466</name>
</gene>
<dbReference type="Proteomes" id="UP000018721">
    <property type="component" value="Unassembled WGS sequence"/>
</dbReference>
<dbReference type="HOGENOM" id="CLU_2946705_0_0_1"/>
<dbReference type="EMBL" id="ANIZ01003758">
    <property type="protein sequence ID" value="ETI31585.1"/>
    <property type="molecule type" value="Genomic_DNA"/>
</dbReference>
<sequence>MGHCPESRRWRSDDSTIAGTSAGLAVPSSDDNFVVFASTSGRDVGSILTPCLRTVLASDA</sequence>
<organism evidence="1 2">
    <name type="scientific">Phytophthora nicotianae P1569</name>
    <dbReference type="NCBI Taxonomy" id="1317065"/>
    <lineage>
        <taxon>Eukaryota</taxon>
        <taxon>Sar</taxon>
        <taxon>Stramenopiles</taxon>
        <taxon>Oomycota</taxon>
        <taxon>Peronosporomycetes</taxon>
        <taxon>Peronosporales</taxon>
        <taxon>Peronosporaceae</taxon>
        <taxon>Phytophthora</taxon>
    </lineage>
</organism>
<reference evidence="1 2" key="1">
    <citation type="submission" date="2013-11" db="EMBL/GenBank/DDBJ databases">
        <title>The Genome Sequence of Phytophthora parasitica P1569.</title>
        <authorList>
            <consortium name="The Broad Institute Genomics Platform"/>
            <person name="Russ C."/>
            <person name="Tyler B."/>
            <person name="Panabieres F."/>
            <person name="Shan W."/>
            <person name="Tripathy S."/>
            <person name="Grunwald N."/>
            <person name="Machado M."/>
            <person name="Johnson C.S."/>
            <person name="Arredondo F."/>
            <person name="Hong C."/>
            <person name="Coffey M."/>
            <person name="Young S.K."/>
            <person name="Zeng Q."/>
            <person name="Gargeya S."/>
            <person name="Fitzgerald M."/>
            <person name="Abouelleil A."/>
            <person name="Alvarado L."/>
            <person name="Chapman S.B."/>
            <person name="Gainer-Dewar J."/>
            <person name="Goldberg J."/>
            <person name="Griggs A."/>
            <person name="Gujja S."/>
            <person name="Hansen M."/>
            <person name="Howarth C."/>
            <person name="Imamovic A."/>
            <person name="Ireland A."/>
            <person name="Larimer J."/>
            <person name="McCowan C."/>
            <person name="Murphy C."/>
            <person name="Pearson M."/>
            <person name="Poon T.W."/>
            <person name="Priest M."/>
            <person name="Roberts A."/>
            <person name="Saif S."/>
            <person name="Shea T."/>
            <person name="Sykes S."/>
            <person name="Wortman J."/>
            <person name="Nusbaum C."/>
            <person name="Birren B."/>
        </authorList>
    </citation>
    <scope>NUCLEOTIDE SEQUENCE [LARGE SCALE GENOMIC DNA]</scope>
    <source>
        <strain evidence="1 2">P1569</strain>
    </source>
</reference>
<keyword evidence="2" id="KW-1185">Reference proteome</keyword>
<dbReference type="AlphaFoldDB" id="V9DXH0"/>
<accession>V9DXH0</accession>
<evidence type="ECO:0000313" key="2">
    <source>
        <dbReference type="Proteomes" id="UP000018721"/>
    </source>
</evidence>
<name>V9DXH0_PHYNI</name>
<comment type="caution">
    <text evidence="1">The sequence shown here is derived from an EMBL/GenBank/DDBJ whole genome shotgun (WGS) entry which is preliminary data.</text>
</comment>